<protein>
    <submittedName>
        <fullName evidence="2">Uncharacterized protein</fullName>
    </submittedName>
</protein>
<reference evidence="2 3" key="2">
    <citation type="submission" date="2016-08" db="EMBL/GenBank/DDBJ databases">
        <title>Pervasive Adenine N6-methylation of Active Genes in Fungi.</title>
        <authorList>
            <consortium name="DOE Joint Genome Institute"/>
            <person name="Mondo S.J."/>
            <person name="Dannebaum R.O."/>
            <person name="Kuo R.C."/>
            <person name="Labutti K."/>
            <person name="Haridas S."/>
            <person name="Kuo A."/>
            <person name="Salamov A."/>
            <person name="Ahrendt S.R."/>
            <person name="Lipzen A."/>
            <person name="Sullivan W."/>
            <person name="Andreopoulos W.B."/>
            <person name="Clum A."/>
            <person name="Lindquist E."/>
            <person name="Daum C."/>
            <person name="Ramamoorthy G.K."/>
            <person name="Gryganskyi A."/>
            <person name="Culley D."/>
            <person name="Magnuson J.K."/>
            <person name="James T.Y."/>
            <person name="O'Malley M.A."/>
            <person name="Stajich J.E."/>
            <person name="Spatafora J.W."/>
            <person name="Visel A."/>
            <person name="Grigoriev I.V."/>
        </authorList>
    </citation>
    <scope>NUCLEOTIDE SEQUENCE [LARGE SCALE GENOMIC DNA]</scope>
    <source>
        <strain evidence="3">finn</strain>
    </source>
</reference>
<sequence length="640" mass="72277">MSSENSDSLFSPKSNTFKNILSKPKEEKKSFGKEEFLARRKFFLQKLENDGGIPKPKSLINNSVSKKKTSNDKIKLSFNKPVVSSSNIKSTRSTIDEKIVIPDHNWSVSSAKSESLKKIIDLAGKKETNTVGKNVFNERQKFFADSQLSSVDQLMPRPATPPGYCYYEKCPSPSLEPRRNSYGLYTSSSPVLGSSDYKPSSPIPVISSPIISSPVIAPTQKTTTYSLPWEHGNSRKKEVVQTKPQTKPLNVIESLEKCPLVSEEVVKIQESINTTSETSQIDEKIESIKPLVPNIIEPLPEPIKYSTEVLANDEPLFISTINVEKINPSLPKHIFIEEKLPDSLVFTREQLPNDEPIELTISIVNMPEMKIPKLIHILPEPITYTKELLPYDELLEVKTETIVCDSIQTPKIITIMPEPAKVTSELLPQDQLINVETVYVDAEEKKTPEKIFIDNIEENIENGNSGDDSINNYCTNETNETQPLIDINSEVSDYSKNENEKIEEKQPLIDLLDFNNEISNNIIEDKPLIDFDNNIFENNTENNNSNLTENNLINFEDDFNIENETKKSKTNSISSISELLSNNISLSLDEPLPRKSIPTYPSEDTVNDLIEFSDDDNLSDKVKNWYNVVDNAIINEENQN</sequence>
<evidence type="ECO:0000256" key="1">
    <source>
        <dbReference type="SAM" id="MobiDB-lite"/>
    </source>
</evidence>
<reference evidence="2 3" key="1">
    <citation type="submission" date="2016-08" db="EMBL/GenBank/DDBJ databases">
        <title>Genomes of anaerobic fungi encode conserved fungal cellulosomes for biomass hydrolysis.</title>
        <authorList>
            <consortium name="DOE Joint Genome Institute"/>
            <person name="Haitjema C.H."/>
            <person name="Gilmore S.P."/>
            <person name="Henske J.K."/>
            <person name="Solomon K.V."/>
            <person name="De Groot R."/>
            <person name="Kuo A."/>
            <person name="Mondo S.J."/>
            <person name="Salamov A.A."/>
            <person name="Labutti K."/>
            <person name="Zhao Z."/>
            <person name="Chiniquy J."/>
            <person name="Barry K."/>
            <person name="Brewer H.M."/>
            <person name="Purvine S.O."/>
            <person name="Wright A.T."/>
            <person name="Boxma B."/>
            <person name="Van Alen T."/>
            <person name="Hackstein J.H."/>
            <person name="Baker S.E."/>
            <person name="Grigoriev I.V."/>
            <person name="O'Malley M.A."/>
        </authorList>
    </citation>
    <scope>NUCLEOTIDE SEQUENCE [LARGE SCALE GENOMIC DNA]</scope>
    <source>
        <strain evidence="3">finn</strain>
    </source>
</reference>
<dbReference type="AlphaFoldDB" id="A0A1Y1V9P4"/>
<dbReference type="OrthoDB" id="2153061at2759"/>
<evidence type="ECO:0000313" key="3">
    <source>
        <dbReference type="Proteomes" id="UP000193719"/>
    </source>
</evidence>
<comment type="caution">
    <text evidence="2">The sequence shown here is derived from an EMBL/GenBank/DDBJ whole genome shotgun (WGS) entry which is preliminary data.</text>
</comment>
<dbReference type="EMBL" id="MCFH01000023">
    <property type="protein sequence ID" value="ORX49745.1"/>
    <property type="molecule type" value="Genomic_DNA"/>
</dbReference>
<proteinExistence type="predicted"/>
<dbReference type="Proteomes" id="UP000193719">
    <property type="component" value="Unassembled WGS sequence"/>
</dbReference>
<evidence type="ECO:0000313" key="2">
    <source>
        <dbReference type="EMBL" id="ORX49745.1"/>
    </source>
</evidence>
<dbReference type="STRING" id="1754191.A0A1Y1V9P4"/>
<feature type="region of interest" description="Disordered" evidence="1">
    <location>
        <begin position="1"/>
        <end position="29"/>
    </location>
</feature>
<feature type="compositionally biased region" description="Polar residues" evidence="1">
    <location>
        <begin position="1"/>
        <end position="19"/>
    </location>
</feature>
<name>A0A1Y1V9P4_9FUNG</name>
<gene>
    <name evidence="2" type="ORF">BCR36DRAFT_353493</name>
</gene>
<accession>A0A1Y1V9P4</accession>
<keyword evidence="3" id="KW-1185">Reference proteome</keyword>
<organism evidence="2 3">
    <name type="scientific">Piromyces finnis</name>
    <dbReference type="NCBI Taxonomy" id="1754191"/>
    <lineage>
        <taxon>Eukaryota</taxon>
        <taxon>Fungi</taxon>
        <taxon>Fungi incertae sedis</taxon>
        <taxon>Chytridiomycota</taxon>
        <taxon>Chytridiomycota incertae sedis</taxon>
        <taxon>Neocallimastigomycetes</taxon>
        <taxon>Neocallimastigales</taxon>
        <taxon>Neocallimastigaceae</taxon>
        <taxon>Piromyces</taxon>
    </lineage>
</organism>